<dbReference type="KEGG" id="tsph:KIH39_11780"/>
<dbReference type="InterPro" id="IPR052736">
    <property type="entry name" value="Stf3_sulfotransferase"/>
</dbReference>
<keyword evidence="2" id="KW-1185">Reference proteome</keyword>
<name>A0A8E6EX66_9BACT</name>
<dbReference type="Proteomes" id="UP000676194">
    <property type="component" value="Chromosome"/>
</dbReference>
<organism evidence="1 2">
    <name type="scientific">Telmatocola sphagniphila</name>
    <dbReference type="NCBI Taxonomy" id="1123043"/>
    <lineage>
        <taxon>Bacteria</taxon>
        <taxon>Pseudomonadati</taxon>
        <taxon>Planctomycetota</taxon>
        <taxon>Planctomycetia</taxon>
        <taxon>Gemmatales</taxon>
        <taxon>Gemmataceae</taxon>
    </lineage>
</organism>
<dbReference type="InterPro" id="IPR027417">
    <property type="entry name" value="P-loop_NTPase"/>
</dbReference>
<evidence type="ECO:0000313" key="1">
    <source>
        <dbReference type="EMBL" id="QVL34552.1"/>
    </source>
</evidence>
<dbReference type="RefSeq" id="WP_213499648.1">
    <property type="nucleotide sequence ID" value="NZ_CP074694.1"/>
</dbReference>
<dbReference type="EMBL" id="CP074694">
    <property type="protein sequence ID" value="QVL34552.1"/>
    <property type="molecule type" value="Genomic_DNA"/>
</dbReference>
<dbReference type="AlphaFoldDB" id="A0A8E6EX66"/>
<dbReference type="SUPFAM" id="SSF52540">
    <property type="entry name" value="P-loop containing nucleoside triphosphate hydrolases"/>
    <property type="match status" value="1"/>
</dbReference>
<dbReference type="PANTHER" id="PTHR36451:SF1">
    <property type="entry name" value="OMEGA-HYDROXY-BETA-DIHYDROMENAQUINONE-9 SULFOTRANSFERASE STF3"/>
    <property type="match status" value="1"/>
</dbReference>
<evidence type="ECO:0000313" key="2">
    <source>
        <dbReference type="Proteomes" id="UP000676194"/>
    </source>
</evidence>
<dbReference type="Pfam" id="PF13469">
    <property type="entry name" value="Sulfotransfer_3"/>
    <property type="match status" value="1"/>
</dbReference>
<sequence>MSDDGKARKPQRDLVTPRFWLGCDAWAWLRLMLQGRFQFDNGYRHMVGVLTPVSIGHSVFKILQNLIYGQAIKNTRLREDPIFIIGHWRTGTTLLHEFMILDPQHNFPTTHQCMDPNHFLLTGSIMKRWFKWMIGDIRPMDQMAVSWDRPQEDEFALCMMGQPSPYLQIAFPNNEEIDPEAYDLTNLTPRQRTHWKAALLNFLKTISLRDSRRLVLKSPAHSCRIPTLLEMFPKAKFVHIVRNPYDVFPSTMHLWTTISRQHGFQTPCNPGLKERVFKRFIHLYKRLDETKSLIPSGQYHELRYEELIASPIEQMRKIYDTLSLDGFENLVPRLKTYLQQNASYSTNQYKLHPEDAHDIGVHWKEVIDRYGYSQQGIARHKAG</sequence>
<protein>
    <submittedName>
        <fullName evidence="1">Sulfotransferase</fullName>
    </submittedName>
</protein>
<accession>A0A8E6EX66</accession>
<proteinExistence type="predicted"/>
<dbReference type="Gene3D" id="3.40.50.300">
    <property type="entry name" value="P-loop containing nucleotide triphosphate hydrolases"/>
    <property type="match status" value="1"/>
</dbReference>
<dbReference type="PANTHER" id="PTHR36451">
    <property type="entry name" value="PAPS-DEPENDENT SULFOTRANSFERASE STF3"/>
    <property type="match status" value="1"/>
</dbReference>
<gene>
    <name evidence="1" type="ORF">KIH39_11780</name>
</gene>
<reference evidence="1" key="1">
    <citation type="submission" date="2021-05" db="EMBL/GenBank/DDBJ databases">
        <title>Complete genome sequence of the cellulolytic planctomycete Telmatocola sphagniphila SP2T and characterization of the first cellulase from planctomycetes.</title>
        <authorList>
            <person name="Rakitin A.L."/>
            <person name="Beletsky A.V."/>
            <person name="Naumoff D.G."/>
            <person name="Kulichevskaya I.S."/>
            <person name="Mardanov A.V."/>
            <person name="Ravin N.V."/>
            <person name="Dedysh S.N."/>
        </authorList>
    </citation>
    <scope>NUCLEOTIDE SEQUENCE</scope>
    <source>
        <strain evidence="1">SP2T</strain>
    </source>
</reference>